<proteinExistence type="predicted"/>
<organism evidence="2 3">
    <name type="scientific">Streptomyces phaeofaciens</name>
    <dbReference type="NCBI Taxonomy" id="68254"/>
    <lineage>
        <taxon>Bacteria</taxon>
        <taxon>Bacillati</taxon>
        <taxon>Actinomycetota</taxon>
        <taxon>Actinomycetes</taxon>
        <taxon>Kitasatosporales</taxon>
        <taxon>Streptomycetaceae</taxon>
        <taxon>Streptomyces</taxon>
    </lineage>
</organism>
<reference evidence="2" key="2">
    <citation type="submission" date="2020-09" db="EMBL/GenBank/DDBJ databases">
        <authorList>
            <person name="Sun Q."/>
            <person name="Ohkuma M."/>
        </authorList>
    </citation>
    <scope>NUCLEOTIDE SEQUENCE</scope>
    <source>
        <strain evidence="2">JCM 4125</strain>
    </source>
</reference>
<keyword evidence="3" id="KW-1185">Reference proteome</keyword>
<name>A0A918HLX9_9ACTN</name>
<dbReference type="EMBL" id="BMSA01000020">
    <property type="protein sequence ID" value="GGT73738.1"/>
    <property type="molecule type" value="Genomic_DNA"/>
</dbReference>
<gene>
    <name evidence="2" type="ORF">GCM10010226_59680</name>
</gene>
<dbReference type="Proteomes" id="UP000646776">
    <property type="component" value="Unassembled WGS sequence"/>
</dbReference>
<comment type="caution">
    <text evidence="2">The sequence shown here is derived from an EMBL/GenBank/DDBJ whole genome shotgun (WGS) entry which is preliminary data.</text>
</comment>
<accession>A0A918HLX9</accession>
<protein>
    <submittedName>
        <fullName evidence="2">Uncharacterized protein</fullName>
    </submittedName>
</protein>
<dbReference type="AlphaFoldDB" id="A0A918HLX9"/>
<evidence type="ECO:0000313" key="2">
    <source>
        <dbReference type="EMBL" id="GGT73738.1"/>
    </source>
</evidence>
<reference evidence="2" key="1">
    <citation type="journal article" date="2014" name="Int. J. Syst. Evol. Microbiol.">
        <title>Complete genome sequence of Corynebacterium casei LMG S-19264T (=DSM 44701T), isolated from a smear-ripened cheese.</title>
        <authorList>
            <consortium name="US DOE Joint Genome Institute (JGI-PGF)"/>
            <person name="Walter F."/>
            <person name="Albersmeier A."/>
            <person name="Kalinowski J."/>
            <person name="Ruckert C."/>
        </authorList>
    </citation>
    <scope>NUCLEOTIDE SEQUENCE</scope>
    <source>
        <strain evidence="2">JCM 4125</strain>
    </source>
</reference>
<evidence type="ECO:0000256" key="1">
    <source>
        <dbReference type="SAM" id="MobiDB-lite"/>
    </source>
</evidence>
<evidence type="ECO:0000313" key="3">
    <source>
        <dbReference type="Proteomes" id="UP000646776"/>
    </source>
</evidence>
<sequence length="94" mass="10118">MTETDSAISGGSVRDVLADTNNLSERWKTASGPVHDGQEPTTGAWGWADGAGGGREDSQRRERRPYSLLDCHLLGHRVVPKSVTPNLRGPSHTP</sequence>
<feature type="region of interest" description="Disordered" evidence="1">
    <location>
        <begin position="1"/>
        <end position="63"/>
    </location>
</feature>